<dbReference type="GO" id="GO:0003676">
    <property type="term" value="F:nucleic acid binding"/>
    <property type="evidence" value="ECO:0007669"/>
    <property type="project" value="InterPro"/>
</dbReference>
<dbReference type="AlphaFoldDB" id="A0A225DM66"/>
<dbReference type="Proteomes" id="UP000214646">
    <property type="component" value="Unassembled WGS sequence"/>
</dbReference>
<name>A0A225DM66_9BACT</name>
<dbReference type="PANTHER" id="PTHR14911:SF13">
    <property type="entry name" value="TRNA (GUANINE(6)-N2)-METHYLTRANSFERASE THUMP3"/>
    <property type="match status" value="1"/>
</dbReference>
<sequence>MSRNSRRPDAPTTPALYAMVQTGLEPVAADEITRDLGGQVKKIARGIVVFKLNEITPDVIKLRTTEDVFLLCWGSNSLSYRPTDLDNFRKWTANRPDWNQYFRIHHAIRPKTKGKPTFHLVCQMQGEHAYKRYDAKDALVAGLGGKIPAGWQPADQNAWLEIWLTIRGKTAVCGLRLSDRTMRHRKYKEDHVLASLRPTVAAAMVRLAGPSPGMTLLDPMCGAGTILAETIELSRQRRAGRIEVLGGDNDPNAMFVTSQNLENVGPAHLARWDARRLPLATASVDRIVSNPPFGKQLASLDEVGPLYAAAAAEWNRVLRPGGRAVFLVMEQEALSGPLTANGWKATRQLRVRVLGQPAVLSVWQKPDEPATMPGT</sequence>
<dbReference type="GO" id="GO:0016423">
    <property type="term" value="F:tRNA (guanine) methyltransferase activity"/>
    <property type="evidence" value="ECO:0007669"/>
    <property type="project" value="TreeGrafter"/>
</dbReference>
<feature type="domain" description="Ribosomal RNA large subunit methyltransferase K/L-like methyltransferase" evidence="1">
    <location>
        <begin position="185"/>
        <end position="352"/>
    </location>
</feature>
<dbReference type="GO" id="GO:0030488">
    <property type="term" value="P:tRNA methylation"/>
    <property type="evidence" value="ECO:0007669"/>
    <property type="project" value="TreeGrafter"/>
</dbReference>
<keyword evidence="3" id="KW-1185">Reference proteome</keyword>
<dbReference type="PROSITE" id="PS00092">
    <property type="entry name" value="N6_MTASE"/>
    <property type="match status" value="1"/>
</dbReference>
<keyword evidence="2" id="KW-0808">Transferase</keyword>
<dbReference type="PRINTS" id="PR00507">
    <property type="entry name" value="N12N6MTFRASE"/>
</dbReference>
<dbReference type="CDD" id="cd02440">
    <property type="entry name" value="AdoMet_MTases"/>
    <property type="match status" value="1"/>
</dbReference>
<evidence type="ECO:0000259" key="1">
    <source>
        <dbReference type="Pfam" id="PF01170"/>
    </source>
</evidence>
<organism evidence="2 3">
    <name type="scientific">Fimbriiglobus ruber</name>
    <dbReference type="NCBI Taxonomy" id="1908690"/>
    <lineage>
        <taxon>Bacteria</taxon>
        <taxon>Pseudomonadati</taxon>
        <taxon>Planctomycetota</taxon>
        <taxon>Planctomycetia</taxon>
        <taxon>Gemmatales</taxon>
        <taxon>Gemmataceae</taxon>
        <taxon>Fimbriiglobus</taxon>
    </lineage>
</organism>
<dbReference type="InterPro" id="IPR002052">
    <property type="entry name" value="DNA_methylase_N6_adenine_CS"/>
</dbReference>
<dbReference type="Pfam" id="PF01170">
    <property type="entry name" value="UPF0020"/>
    <property type="match status" value="1"/>
</dbReference>
<dbReference type="InterPro" id="IPR000241">
    <property type="entry name" value="RlmKL-like_Mtase"/>
</dbReference>
<dbReference type="SUPFAM" id="SSF53335">
    <property type="entry name" value="S-adenosyl-L-methionine-dependent methyltransferases"/>
    <property type="match status" value="1"/>
</dbReference>
<protein>
    <submittedName>
        <fullName evidence="2">Putative N6-adenine-specific RNA methylase containing THUMP domain</fullName>
    </submittedName>
</protein>
<dbReference type="InterPro" id="IPR029063">
    <property type="entry name" value="SAM-dependent_MTases_sf"/>
</dbReference>
<gene>
    <name evidence="2" type="ORF">FRUB_07696</name>
</gene>
<dbReference type="PANTHER" id="PTHR14911">
    <property type="entry name" value="THUMP DOMAIN-CONTAINING"/>
    <property type="match status" value="1"/>
</dbReference>
<dbReference type="EMBL" id="NIDE01000014">
    <property type="protein sequence ID" value="OWK38576.1"/>
    <property type="molecule type" value="Genomic_DNA"/>
</dbReference>
<evidence type="ECO:0000313" key="3">
    <source>
        <dbReference type="Proteomes" id="UP000214646"/>
    </source>
</evidence>
<proteinExistence type="predicted"/>
<evidence type="ECO:0000313" key="2">
    <source>
        <dbReference type="EMBL" id="OWK38576.1"/>
    </source>
</evidence>
<keyword evidence="2" id="KW-0489">Methyltransferase</keyword>
<dbReference type="Gene3D" id="3.40.50.150">
    <property type="entry name" value="Vaccinia Virus protein VP39"/>
    <property type="match status" value="1"/>
</dbReference>
<dbReference type="OrthoDB" id="9791556at2"/>
<dbReference type="CDD" id="cd11715">
    <property type="entry name" value="THUMP_AdoMetMT"/>
    <property type="match status" value="1"/>
</dbReference>
<comment type="caution">
    <text evidence="2">The sequence shown here is derived from an EMBL/GenBank/DDBJ whole genome shotgun (WGS) entry which is preliminary data.</text>
</comment>
<accession>A0A225DM66</accession>
<dbReference type="RefSeq" id="WP_088258343.1">
    <property type="nucleotide sequence ID" value="NZ_NIDE01000014.1"/>
</dbReference>
<reference evidence="3" key="1">
    <citation type="submission" date="2017-06" db="EMBL/GenBank/DDBJ databases">
        <title>Genome analysis of Fimbriiglobus ruber SP5, the first member of the order Planctomycetales with confirmed chitinolytic capability.</title>
        <authorList>
            <person name="Ravin N.V."/>
            <person name="Rakitin A.L."/>
            <person name="Ivanova A.A."/>
            <person name="Beletsky A.V."/>
            <person name="Kulichevskaya I.S."/>
            <person name="Mardanov A.V."/>
            <person name="Dedysh S.N."/>
        </authorList>
    </citation>
    <scope>NUCLEOTIDE SEQUENCE [LARGE SCALE GENOMIC DNA]</scope>
    <source>
        <strain evidence="3">SP5</strain>
    </source>
</reference>